<evidence type="ECO:0000256" key="17">
    <source>
        <dbReference type="ARBA" id="ARBA00023394"/>
    </source>
</evidence>
<dbReference type="Pfam" id="PF00668">
    <property type="entry name" value="Condensation"/>
    <property type="match status" value="1"/>
</dbReference>
<keyword evidence="12" id="KW-0012">Acyltransferase</keyword>
<feature type="domain" description="PKS/mFAS DH" evidence="57">
    <location>
        <begin position="960"/>
        <end position="1260"/>
    </location>
</feature>
<dbReference type="InterPro" id="IPR042104">
    <property type="entry name" value="PKS_dehydratase_sf"/>
</dbReference>
<dbReference type="Pfam" id="PF00107">
    <property type="entry name" value="ADH_zinc_N"/>
    <property type="match status" value="1"/>
</dbReference>
<comment type="catalytic activity">
    <reaction evidence="48">
        <text>3-oxohexadecanoyl-[ACP] + NADPH + H(+) = (3R)-hydroxyhexadecanoyl-[ACP] + NADP(+)</text>
        <dbReference type="Rhea" id="RHEA:41904"/>
        <dbReference type="Rhea" id="RHEA-COMP:9649"/>
        <dbReference type="Rhea" id="RHEA-COMP:9650"/>
        <dbReference type="ChEBI" id="CHEBI:15378"/>
        <dbReference type="ChEBI" id="CHEBI:57783"/>
        <dbReference type="ChEBI" id="CHEBI:58349"/>
        <dbReference type="ChEBI" id="CHEBI:78478"/>
        <dbReference type="ChEBI" id="CHEBI:78480"/>
    </reaction>
    <physiologicalReaction direction="left-to-right" evidence="48">
        <dbReference type="Rhea" id="RHEA:41905"/>
    </physiologicalReaction>
</comment>
<dbReference type="InterPro" id="IPR020807">
    <property type="entry name" value="PKS_DH"/>
</dbReference>
<dbReference type="GO" id="GO:0004312">
    <property type="term" value="F:fatty acid synthase activity"/>
    <property type="evidence" value="ECO:0000318"/>
    <property type="project" value="GO_Central"/>
</dbReference>
<dbReference type="Pfam" id="PF08659">
    <property type="entry name" value="KR"/>
    <property type="match status" value="1"/>
</dbReference>
<comment type="catalytic activity">
    <reaction evidence="33">
        <text>acetyl-[ACP] + malonyl-[ACP] + H(+) = 3-oxobutanoyl-[ACP] + holo-[ACP] + CO2</text>
        <dbReference type="Rhea" id="RHEA:41800"/>
        <dbReference type="Rhea" id="RHEA-COMP:9621"/>
        <dbReference type="Rhea" id="RHEA-COMP:9623"/>
        <dbReference type="Rhea" id="RHEA-COMP:9625"/>
        <dbReference type="Rhea" id="RHEA-COMP:9685"/>
        <dbReference type="ChEBI" id="CHEBI:15378"/>
        <dbReference type="ChEBI" id="CHEBI:16526"/>
        <dbReference type="ChEBI" id="CHEBI:64479"/>
        <dbReference type="ChEBI" id="CHEBI:78446"/>
        <dbReference type="ChEBI" id="CHEBI:78449"/>
        <dbReference type="ChEBI" id="CHEBI:78450"/>
    </reaction>
    <physiologicalReaction direction="left-to-right" evidence="33">
        <dbReference type="Rhea" id="RHEA:41801"/>
    </physiologicalReaction>
</comment>
<dbReference type="InParanoid" id="Q7UQ60"/>
<evidence type="ECO:0000256" key="30">
    <source>
        <dbReference type="ARBA" id="ARBA00047810"/>
    </source>
</evidence>
<comment type="catalytic activity">
    <reaction evidence="36">
        <text>tetradecanoyl-[ACP] + H2O = tetradecanoate + holo-[ACP] + H(+)</text>
        <dbReference type="Rhea" id="RHEA:30123"/>
        <dbReference type="Rhea" id="RHEA-COMP:9648"/>
        <dbReference type="Rhea" id="RHEA-COMP:9685"/>
        <dbReference type="ChEBI" id="CHEBI:15377"/>
        <dbReference type="ChEBI" id="CHEBI:15378"/>
        <dbReference type="ChEBI" id="CHEBI:30807"/>
        <dbReference type="ChEBI" id="CHEBI:64479"/>
        <dbReference type="ChEBI" id="CHEBI:78477"/>
        <dbReference type="EC" id="3.1.2.14"/>
    </reaction>
    <physiologicalReaction direction="left-to-right" evidence="36">
        <dbReference type="Rhea" id="RHEA:30124"/>
    </physiologicalReaction>
</comment>
<dbReference type="SUPFAM" id="SSF53901">
    <property type="entry name" value="Thiolase-like"/>
    <property type="match status" value="1"/>
</dbReference>
<evidence type="ECO:0000256" key="49">
    <source>
        <dbReference type="ARBA" id="ARBA00049422"/>
    </source>
</evidence>
<comment type="catalytic activity">
    <reaction evidence="25">
        <text>a (3R)-hydroxyacyl-[ACP] + NADP(+) = a 3-oxoacyl-[ACP] + NADPH + H(+)</text>
        <dbReference type="Rhea" id="RHEA:17397"/>
        <dbReference type="Rhea" id="RHEA-COMP:9916"/>
        <dbReference type="Rhea" id="RHEA-COMP:9945"/>
        <dbReference type="ChEBI" id="CHEBI:15378"/>
        <dbReference type="ChEBI" id="CHEBI:57783"/>
        <dbReference type="ChEBI" id="CHEBI:58349"/>
        <dbReference type="ChEBI" id="CHEBI:78776"/>
        <dbReference type="ChEBI" id="CHEBI:78827"/>
        <dbReference type="EC" id="1.1.1.100"/>
    </reaction>
    <physiologicalReaction direction="right-to-left" evidence="25">
        <dbReference type="Rhea" id="RHEA:17399"/>
    </physiologicalReaction>
</comment>
<dbReference type="InterPro" id="IPR013149">
    <property type="entry name" value="ADH-like_C"/>
</dbReference>
<dbReference type="PROSITE" id="PS52019">
    <property type="entry name" value="PKS_MFAS_DH"/>
    <property type="match status" value="1"/>
</dbReference>
<dbReference type="InterPro" id="IPR016039">
    <property type="entry name" value="Thiolase-like"/>
</dbReference>
<dbReference type="InterPro" id="IPR057326">
    <property type="entry name" value="KR_dom"/>
</dbReference>
<dbReference type="PATRIC" id="fig|243090.15.peg.3151"/>
<dbReference type="Pfam" id="PF08240">
    <property type="entry name" value="ADH_N"/>
    <property type="match status" value="1"/>
</dbReference>
<dbReference type="EMBL" id="BX294144">
    <property type="protein sequence ID" value="CAD74845.1"/>
    <property type="molecule type" value="Genomic_DNA"/>
</dbReference>
<comment type="catalytic activity">
    <reaction evidence="24">
        <text>hexanoyl-[ACP] + malonyl-[ACP] + H(+) = 3-oxooctanoyl-[ACP] + holo-[ACP] + CO2</text>
        <dbReference type="Rhea" id="RHEA:41836"/>
        <dbReference type="Rhea" id="RHEA-COMP:9623"/>
        <dbReference type="Rhea" id="RHEA-COMP:9632"/>
        <dbReference type="Rhea" id="RHEA-COMP:9633"/>
        <dbReference type="Rhea" id="RHEA-COMP:9685"/>
        <dbReference type="ChEBI" id="CHEBI:15378"/>
        <dbReference type="ChEBI" id="CHEBI:16526"/>
        <dbReference type="ChEBI" id="CHEBI:64479"/>
        <dbReference type="ChEBI" id="CHEBI:78449"/>
        <dbReference type="ChEBI" id="CHEBI:78459"/>
        <dbReference type="ChEBI" id="CHEBI:78460"/>
    </reaction>
    <physiologicalReaction direction="left-to-right" evidence="24">
        <dbReference type="Rhea" id="RHEA:41837"/>
    </physiologicalReaction>
</comment>
<dbReference type="InterPro" id="IPR011032">
    <property type="entry name" value="GroES-like_sf"/>
</dbReference>
<comment type="catalytic activity">
    <reaction evidence="49">
        <text>3-oxooctanoyl-[ACP] + NADPH + H(+) = (3R)-hydroxyoctanoyl-[ACP] + NADP(+)</text>
        <dbReference type="Rhea" id="RHEA:41840"/>
        <dbReference type="Rhea" id="RHEA-COMP:9633"/>
        <dbReference type="Rhea" id="RHEA-COMP:9634"/>
        <dbReference type="ChEBI" id="CHEBI:15378"/>
        <dbReference type="ChEBI" id="CHEBI:57783"/>
        <dbReference type="ChEBI" id="CHEBI:58349"/>
        <dbReference type="ChEBI" id="CHEBI:78460"/>
        <dbReference type="ChEBI" id="CHEBI:78461"/>
    </reaction>
    <physiologicalReaction direction="left-to-right" evidence="49">
        <dbReference type="Rhea" id="RHEA:41841"/>
    </physiologicalReaction>
</comment>
<dbReference type="GO" id="GO:0071770">
    <property type="term" value="P:DIM/DIP cell wall layer assembly"/>
    <property type="evidence" value="ECO:0000318"/>
    <property type="project" value="GO_Central"/>
</dbReference>
<dbReference type="SUPFAM" id="SSF52151">
    <property type="entry name" value="FabD/lysophospholipase-like"/>
    <property type="match status" value="1"/>
</dbReference>
<dbReference type="FunFam" id="3.40.366.10:FF:000002">
    <property type="entry name" value="Probable polyketide synthase 2"/>
    <property type="match status" value="1"/>
</dbReference>
<comment type="catalytic activity">
    <reaction evidence="37">
        <text>(2E)-octenoyl-[ACP] + NADPH + H(+) = octanoyl-[ACP] + NADP(+)</text>
        <dbReference type="Rhea" id="RHEA:41848"/>
        <dbReference type="Rhea" id="RHEA-COMP:9635"/>
        <dbReference type="Rhea" id="RHEA-COMP:9636"/>
        <dbReference type="ChEBI" id="CHEBI:15378"/>
        <dbReference type="ChEBI" id="CHEBI:57783"/>
        <dbReference type="ChEBI" id="CHEBI:58349"/>
        <dbReference type="ChEBI" id="CHEBI:78462"/>
        <dbReference type="ChEBI" id="CHEBI:78463"/>
    </reaction>
    <physiologicalReaction direction="left-to-right" evidence="37">
        <dbReference type="Rhea" id="RHEA:41849"/>
    </physiologicalReaction>
</comment>
<dbReference type="Gene3D" id="1.10.1200.10">
    <property type="entry name" value="ACP-like"/>
    <property type="match status" value="2"/>
</dbReference>
<comment type="catalytic activity">
    <reaction evidence="23">
        <text>3-oxooctadecanoyl-[ACP] + NADPH + H(+) = (3R)-hydroxyoctadecanoyl-[ACP] + NADP(+)</text>
        <dbReference type="Rhea" id="RHEA:41920"/>
        <dbReference type="Rhea" id="RHEA-COMP:9653"/>
        <dbReference type="Rhea" id="RHEA-COMP:9654"/>
        <dbReference type="ChEBI" id="CHEBI:15378"/>
        <dbReference type="ChEBI" id="CHEBI:57783"/>
        <dbReference type="ChEBI" id="CHEBI:58349"/>
        <dbReference type="ChEBI" id="CHEBI:78487"/>
        <dbReference type="ChEBI" id="CHEBI:78488"/>
    </reaction>
    <physiologicalReaction direction="left-to-right" evidence="23">
        <dbReference type="Rhea" id="RHEA:41921"/>
    </physiologicalReaction>
</comment>
<dbReference type="KEGG" id="rba:RB6500"/>
<dbReference type="InterPro" id="IPR042099">
    <property type="entry name" value="ANL_N_sf"/>
</dbReference>
<evidence type="ECO:0000256" key="54">
    <source>
        <dbReference type="PROSITE-ProRule" id="PRU01363"/>
    </source>
</evidence>
<comment type="catalytic activity">
    <reaction evidence="26">
        <text>3-oxodecanoyl-[ACP] + NADPH + H(+) = (3R)-hydroxydecanoyl-[ACP] + NADP(+)</text>
        <dbReference type="Rhea" id="RHEA:41856"/>
        <dbReference type="Rhea" id="RHEA-COMP:9637"/>
        <dbReference type="Rhea" id="RHEA-COMP:9638"/>
        <dbReference type="ChEBI" id="CHEBI:15378"/>
        <dbReference type="ChEBI" id="CHEBI:57783"/>
        <dbReference type="ChEBI" id="CHEBI:58349"/>
        <dbReference type="ChEBI" id="CHEBI:78464"/>
        <dbReference type="ChEBI" id="CHEBI:78466"/>
    </reaction>
    <physiologicalReaction direction="left-to-right" evidence="26">
        <dbReference type="Rhea" id="RHEA:41857"/>
    </physiologicalReaction>
</comment>
<comment type="catalytic activity">
    <reaction evidence="46">
        <text>(2E)-tetradecenoyl-[ACP] + NADPH + H(+) = tetradecanoyl-[ACP] + NADP(+)</text>
        <dbReference type="Rhea" id="RHEA:41896"/>
        <dbReference type="Rhea" id="RHEA-COMP:9647"/>
        <dbReference type="Rhea" id="RHEA-COMP:9648"/>
        <dbReference type="ChEBI" id="CHEBI:15378"/>
        <dbReference type="ChEBI" id="CHEBI:57783"/>
        <dbReference type="ChEBI" id="CHEBI:58349"/>
        <dbReference type="ChEBI" id="CHEBI:78475"/>
        <dbReference type="ChEBI" id="CHEBI:78477"/>
    </reaction>
    <physiologicalReaction direction="left-to-right" evidence="46">
        <dbReference type="Rhea" id="RHEA:41897"/>
    </physiologicalReaction>
</comment>
<dbReference type="SUPFAM" id="SSF53474">
    <property type="entry name" value="alpha/beta-Hydrolases"/>
    <property type="match status" value="1"/>
</dbReference>
<dbReference type="InterPro" id="IPR023213">
    <property type="entry name" value="CAT-like_dom_sf"/>
</dbReference>
<keyword evidence="3" id="KW-0596">Phosphopantetheine</keyword>
<dbReference type="InterPro" id="IPR009081">
    <property type="entry name" value="PP-bd_ACP"/>
</dbReference>
<dbReference type="InterPro" id="IPR014043">
    <property type="entry name" value="Acyl_transferase_dom"/>
</dbReference>
<dbReference type="Pfam" id="PF16197">
    <property type="entry name" value="KAsynt_C_assoc"/>
    <property type="match status" value="1"/>
</dbReference>
<evidence type="ECO:0000256" key="15">
    <source>
        <dbReference type="ARBA" id="ARBA00023373"/>
    </source>
</evidence>
<comment type="catalytic activity">
    <reaction evidence="29">
        <text>dodecanoyl-[ACP] + malonyl-[ACP] + H(+) = 3-oxotetradecanoyl-[ACP] + holo-[ACP] + CO2</text>
        <dbReference type="Rhea" id="RHEA:41884"/>
        <dbReference type="Rhea" id="RHEA-COMP:9623"/>
        <dbReference type="Rhea" id="RHEA-COMP:9644"/>
        <dbReference type="Rhea" id="RHEA-COMP:9645"/>
        <dbReference type="Rhea" id="RHEA-COMP:9685"/>
        <dbReference type="ChEBI" id="CHEBI:15378"/>
        <dbReference type="ChEBI" id="CHEBI:16526"/>
        <dbReference type="ChEBI" id="CHEBI:64479"/>
        <dbReference type="ChEBI" id="CHEBI:65264"/>
        <dbReference type="ChEBI" id="CHEBI:78449"/>
        <dbReference type="ChEBI" id="CHEBI:78473"/>
    </reaction>
    <physiologicalReaction direction="left-to-right" evidence="29">
        <dbReference type="Rhea" id="RHEA:41885"/>
    </physiologicalReaction>
</comment>
<dbReference type="GO" id="GO:0044550">
    <property type="term" value="P:secondary metabolite biosynthetic process"/>
    <property type="evidence" value="ECO:0007669"/>
    <property type="project" value="UniProtKB-ARBA"/>
</dbReference>
<dbReference type="SUPFAM" id="SSF47336">
    <property type="entry name" value="ACP-like"/>
    <property type="match status" value="2"/>
</dbReference>
<comment type="catalytic activity">
    <reaction evidence="42">
        <text>hexadecanoyl-[ACP] + H2O = hexadecanoate + holo-[ACP] + H(+)</text>
        <dbReference type="Rhea" id="RHEA:41932"/>
        <dbReference type="Rhea" id="RHEA-COMP:9652"/>
        <dbReference type="Rhea" id="RHEA-COMP:9685"/>
        <dbReference type="ChEBI" id="CHEBI:7896"/>
        <dbReference type="ChEBI" id="CHEBI:15377"/>
        <dbReference type="ChEBI" id="CHEBI:15378"/>
        <dbReference type="ChEBI" id="CHEBI:64479"/>
        <dbReference type="ChEBI" id="CHEBI:78483"/>
        <dbReference type="EC" id="3.1.2.14"/>
    </reaction>
    <physiologicalReaction direction="left-to-right" evidence="42">
        <dbReference type="Rhea" id="RHEA:41933"/>
    </physiologicalReaction>
</comment>
<comment type="catalytic activity">
    <reaction evidence="16">
        <text>(3R)-hydroxydecanoyl-[ACP] = (2E)-decenoyl-[ACP] + H2O</text>
        <dbReference type="Rhea" id="RHEA:41860"/>
        <dbReference type="Rhea" id="RHEA-COMP:9638"/>
        <dbReference type="Rhea" id="RHEA-COMP:9639"/>
        <dbReference type="ChEBI" id="CHEBI:15377"/>
        <dbReference type="ChEBI" id="CHEBI:78466"/>
        <dbReference type="ChEBI" id="CHEBI:78467"/>
    </reaction>
    <physiologicalReaction direction="left-to-right" evidence="16">
        <dbReference type="Rhea" id="RHEA:41861"/>
    </physiologicalReaction>
</comment>
<evidence type="ECO:0000256" key="2">
    <source>
        <dbReference type="ARBA" id="ARBA00005189"/>
    </source>
</evidence>
<comment type="catalytic activity">
    <reaction evidence="19">
        <text>(3R)-hydroxyoctadecanoyl-[ACP] = (2E)-octadecenoyl-[ACP] + H2O</text>
        <dbReference type="Rhea" id="RHEA:41924"/>
        <dbReference type="Rhea" id="RHEA-COMP:9654"/>
        <dbReference type="Rhea" id="RHEA-COMP:9655"/>
        <dbReference type="ChEBI" id="CHEBI:15377"/>
        <dbReference type="ChEBI" id="CHEBI:78488"/>
        <dbReference type="ChEBI" id="CHEBI:78489"/>
    </reaction>
    <physiologicalReaction direction="left-to-right" evidence="19">
        <dbReference type="Rhea" id="RHEA:41925"/>
    </physiologicalReaction>
</comment>
<dbReference type="PROSITE" id="PS52004">
    <property type="entry name" value="KS3_2"/>
    <property type="match status" value="1"/>
</dbReference>
<comment type="catalytic activity">
    <reaction evidence="30">
        <text>(2E)-hexadecenoyl-[ACP] + NADPH + H(+) = hexadecanoyl-[ACP] + NADP(+)</text>
        <dbReference type="Rhea" id="RHEA:41912"/>
        <dbReference type="Rhea" id="RHEA-COMP:9651"/>
        <dbReference type="Rhea" id="RHEA-COMP:9652"/>
        <dbReference type="ChEBI" id="CHEBI:15378"/>
        <dbReference type="ChEBI" id="CHEBI:57783"/>
        <dbReference type="ChEBI" id="CHEBI:58349"/>
        <dbReference type="ChEBI" id="CHEBI:78481"/>
        <dbReference type="ChEBI" id="CHEBI:78483"/>
    </reaction>
    <physiologicalReaction direction="left-to-right" evidence="30">
        <dbReference type="Rhea" id="RHEA:41913"/>
    </physiologicalReaction>
</comment>
<evidence type="ECO:0000256" key="48">
    <source>
        <dbReference type="ARBA" id="ARBA00049414"/>
    </source>
</evidence>
<evidence type="ECO:0000256" key="18">
    <source>
        <dbReference type="ARBA" id="ARBA00023398"/>
    </source>
</evidence>
<evidence type="ECO:0000256" key="14">
    <source>
        <dbReference type="ARBA" id="ARBA00023351"/>
    </source>
</evidence>
<dbReference type="InterPro" id="IPR020806">
    <property type="entry name" value="PKS_PP-bd"/>
</dbReference>
<dbReference type="PANTHER" id="PTHR43775:SF37">
    <property type="entry name" value="SI:DKEY-61P9.11"/>
    <property type="match status" value="1"/>
</dbReference>
<dbReference type="Gene3D" id="3.40.50.720">
    <property type="entry name" value="NAD(P)-binding Rossmann-like Domain"/>
    <property type="match status" value="3"/>
</dbReference>
<dbReference type="SMART" id="SM00829">
    <property type="entry name" value="PKS_ER"/>
    <property type="match status" value="1"/>
</dbReference>
<feature type="domain" description="Ketosynthase family 3 (KS3)" evidence="56">
    <location>
        <begin position="20"/>
        <end position="448"/>
    </location>
</feature>
<dbReference type="Gene3D" id="3.90.180.10">
    <property type="entry name" value="Medium-chain alcohol dehydrogenases, catalytic domain"/>
    <property type="match status" value="1"/>
</dbReference>
<dbReference type="Pfam" id="PF21089">
    <property type="entry name" value="PKS_DH_N"/>
    <property type="match status" value="1"/>
</dbReference>
<dbReference type="Gene3D" id="3.10.129.110">
    <property type="entry name" value="Polyketide synthase dehydratase"/>
    <property type="match status" value="1"/>
</dbReference>
<evidence type="ECO:0000256" key="22">
    <source>
        <dbReference type="ARBA" id="ARBA00023442"/>
    </source>
</evidence>
<evidence type="ECO:0000256" key="31">
    <source>
        <dbReference type="ARBA" id="ARBA00047897"/>
    </source>
</evidence>
<dbReference type="InterPro" id="IPR013968">
    <property type="entry name" value="PKS_KR"/>
</dbReference>
<evidence type="ECO:0000256" key="52">
    <source>
        <dbReference type="ARBA" id="ARBA00049533"/>
    </source>
</evidence>
<dbReference type="PROSITE" id="PS00455">
    <property type="entry name" value="AMP_BINDING"/>
    <property type="match status" value="1"/>
</dbReference>
<comment type="catalytic activity">
    <reaction evidence="52">
        <text>octanoyl-[ACP] + malonyl-[ACP] + H(+) = 3-oxodecanoyl-[ACP] + holo-[ACP] + CO2</text>
        <dbReference type="Rhea" id="RHEA:41852"/>
        <dbReference type="Rhea" id="RHEA-COMP:9623"/>
        <dbReference type="Rhea" id="RHEA-COMP:9636"/>
        <dbReference type="Rhea" id="RHEA-COMP:9637"/>
        <dbReference type="Rhea" id="RHEA-COMP:9685"/>
        <dbReference type="ChEBI" id="CHEBI:15378"/>
        <dbReference type="ChEBI" id="CHEBI:16526"/>
        <dbReference type="ChEBI" id="CHEBI:64479"/>
        <dbReference type="ChEBI" id="CHEBI:78449"/>
        <dbReference type="ChEBI" id="CHEBI:78463"/>
        <dbReference type="ChEBI" id="CHEBI:78464"/>
    </reaction>
    <physiologicalReaction direction="left-to-right" evidence="52">
        <dbReference type="Rhea" id="RHEA:41853"/>
    </physiologicalReaction>
</comment>
<dbReference type="ESTHER" id="rhoba-q7uq60">
    <property type="family name" value="Thioesterase"/>
</dbReference>
<dbReference type="SUPFAM" id="SSF56801">
    <property type="entry name" value="Acetyl-CoA synthetase-like"/>
    <property type="match status" value="1"/>
</dbReference>
<comment type="catalytic activity">
    <reaction evidence="51">
        <text>(2E)-decenoyl-[ACP] + NADPH + H(+) = decanoyl-[ACP] + NADP(+)</text>
        <dbReference type="Rhea" id="RHEA:41864"/>
        <dbReference type="Rhea" id="RHEA-COMP:9639"/>
        <dbReference type="Rhea" id="RHEA-COMP:9640"/>
        <dbReference type="ChEBI" id="CHEBI:15378"/>
        <dbReference type="ChEBI" id="CHEBI:57783"/>
        <dbReference type="ChEBI" id="CHEBI:58349"/>
        <dbReference type="ChEBI" id="CHEBI:78467"/>
        <dbReference type="ChEBI" id="CHEBI:78468"/>
    </reaction>
    <physiologicalReaction direction="left-to-right" evidence="51">
        <dbReference type="Rhea" id="RHEA:41865"/>
    </physiologicalReaction>
</comment>
<comment type="catalytic activity">
    <reaction evidence="41">
        <text>holo-[ACP] + acetyl-CoA = acetyl-[ACP] + CoA</text>
        <dbReference type="Rhea" id="RHEA:41788"/>
        <dbReference type="Rhea" id="RHEA-COMP:9621"/>
        <dbReference type="Rhea" id="RHEA-COMP:9685"/>
        <dbReference type="ChEBI" id="CHEBI:57287"/>
        <dbReference type="ChEBI" id="CHEBI:57288"/>
        <dbReference type="ChEBI" id="CHEBI:64479"/>
        <dbReference type="ChEBI" id="CHEBI:78446"/>
        <dbReference type="EC" id="2.3.1.38"/>
    </reaction>
    <physiologicalReaction direction="left-to-right" evidence="41">
        <dbReference type="Rhea" id="RHEA:41789"/>
    </physiologicalReaction>
</comment>
<dbReference type="InterPro" id="IPR016036">
    <property type="entry name" value="Malonyl_transacylase_ACP-bd"/>
</dbReference>
<evidence type="ECO:0000259" key="55">
    <source>
        <dbReference type="PROSITE" id="PS50075"/>
    </source>
</evidence>
<dbReference type="SMART" id="SM00822">
    <property type="entry name" value="PKS_KR"/>
    <property type="match status" value="1"/>
</dbReference>
<dbReference type="InterPro" id="IPR025110">
    <property type="entry name" value="AMP-bd_C"/>
</dbReference>
<comment type="catalytic activity">
    <reaction evidence="13">
        <text>(3R)-hydroxyoctanoyl-[ACP] = (2E)-octenoyl-[ACP] + H2O</text>
        <dbReference type="Rhea" id="RHEA:41844"/>
        <dbReference type="Rhea" id="RHEA-COMP:9634"/>
        <dbReference type="Rhea" id="RHEA-COMP:9635"/>
        <dbReference type="ChEBI" id="CHEBI:15377"/>
        <dbReference type="ChEBI" id="CHEBI:78461"/>
        <dbReference type="ChEBI" id="CHEBI:78462"/>
    </reaction>
    <physiologicalReaction direction="left-to-right" evidence="13">
        <dbReference type="Rhea" id="RHEA:41845"/>
    </physiologicalReaction>
</comment>
<name>Q7UQ60_RHOBA</name>
<feature type="active site" description="Proton donor; for dehydratase activity" evidence="54">
    <location>
        <position position="1170"/>
    </location>
</feature>
<dbReference type="InterPro" id="IPR006162">
    <property type="entry name" value="Ppantetheine_attach_site"/>
</dbReference>
<evidence type="ECO:0000256" key="24">
    <source>
        <dbReference type="ARBA" id="ARBA00047394"/>
    </source>
</evidence>
<keyword evidence="5" id="KW-0808">Transferase</keyword>
<keyword evidence="8" id="KW-0521">NADP</keyword>
<dbReference type="Pfam" id="PF00975">
    <property type="entry name" value="Thioesterase"/>
    <property type="match status" value="1"/>
</dbReference>
<evidence type="ECO:0000256" key="39">
    <source>
        <dbReference type="ARBA" id="ARBA00048571"/>
    </source>
</evidence>
<dbReference type="InterPro" id="IPR001031">
    <property type="entry name" value="Thioesterase"/>
</dbReference>
<dbReference type="CDD" id="cd08955">
    <property type="entry name" value="KR_2_FAS_SDR_x"/>
    <property type="match status" value="1"/>
</dbReference>
<evidence type="ECO:0000256" key="28">
    <source>
        <dbReference type="ARBA" id="ARBA00047500"/>
    </source>
</evidence>
<evidence type="ECO:0000259" key="57">
    <source>
        <dbReference type="PROSITE" id="PS52019"/>
    </source>
</evidence>
<dbReference type="InterPro" id="IPR000873">
    <property type="entry name" value="AMP-dep_synth/lig_dom"/>
</dbReference>
<dbReference type="InterPro" id="IPR036291">
    <property type="entry name" value="NAD(P)-bd_dom_sf"/>
</dbReference>
<organism evidence="58 59">
    <name type="scientific">Rhodopirellula baltica (strain DSM 10527 / NCIMB 13988 / SH1)</name>
    <dbReference type="NCBI Taxonomy" id="243090"/>
    <lineage>
        <taxon>Bacteria</taxon>
        <taxon>Pseudomonadati</taxon>
        <taxon>Planctomycetota</taxon>
        <taxon>Planctomycetia</taxon>
        <taxon>Pirellulales</taxon>
        <taxon>Pirellulaceae</taxon>
        <taxon>Rhodopirellula</taxon>
    </lineage>
</organism>
<evidence type="ECO:0000256" key="12">
    <source>
        <dbReference type="ARBA" id="ARBA00023315"/>
    </source>
</evidence>
<comment type="catalytic activity">
    <reaction evidence="40">
        <text>a 2,3-saturated acyl-[ACP] + NADP(+) = a (2E)-enoyl-[ACP] + NADPH + H(+)</text>
        <dbReference type="Rhea" id="RHEA:22564"/>
        <dbReference type="Rhea" id="RHEA-COMP:9925"/>
        <dbReference type="Rhea" id="RHEA-COMP:9926"/>
        <dbReference type="ChEBI" id="CHEBI:15378"/>
        <dbReference type="ChEBI" id="CHEBI:57783"/>
        <dbReference type="ChEBI" id="CHEBI:58349"/>
        <dbReference type="ChEBI" id="CHEBI:78784"/>
        <dbReference type="ChEBI" id="CHEBI:78785"/>
        <dbReference type="EC" id="1.3.1.39"/>
    </reaction>
    <physiologicalReaction direction="right-to-left" evidence="40">
        <dbReference type="Rhea" id="RHEA:22566"/>
    </physiologicalReaction>
</comment>
<dbReference type="InterPro" id="IPR014030">
    <property type="entry name" value="Ketoacyl_synth_N"/>
</dbReference>
<dbReference type="FunFam" id="3.40.47.10:FF:000019">
    <property type="entry name" value="Polyketide synthase type I"/>
    <property type="match status" value="1"/>
</dbReference>
<evidence type="ECO:0000256" key="44">
    <source>
        <dbReference type="ARBA" id="ARBA00049019"/>
    </source>
</evidence>
<dbReference type="Gene3D" id="3.30.300.30">
    <property type="match status" value="1"/>
</dbReference>
<dbReference type="Gene3D" id="3.30.70.3290">
    <property type="match status" value="1"/>
</dbReference>
<dbReference type="InterPro" id="IPR045851">
    <property type="entry name" value="AMP-bd_C_sf"/>
</dbReference>
<dbReference type="InterPro" id="IPR049551">
    <property type="entry name" value="PKS_DH_C"/>
</dbReference>
<dbReference type="SMART" id="SM00827">
    <property type="entry name" value="PKS_AT"/>
    <property type="match status" value="1"/>
</dbReference>
<dbReference type="Pfam" id="PF00698">
    <property type="entry name" value="Acyl_transf_1"/>
    <property type="match status" value="1"/>
</dbReference>
<dbReference type="GO" id="GO:0004315">
    <property type="term" value="F:3-oxoacyl-[acyl-carrier-protein] synthase activity"/>
    <property type="evidence" value="ECO:0007669"/>
    <property type="project" value="UniProtKB-EC"/>
</dbReference>
<dbReference type="InterPro" id="IPR049900">
    <property type="entry name" value="PKS_mFAS_DH"/>
</dbReference>
<comment type="function">
    <text evidence="53">Involved in production of the polyketide antibiotic thailandamide.</text>
</comment>
<dbReference type="PROSITE" id="PS00012">
    <property type="entry name" value="PHOSPHOPANTETHEINE"/>
    <property type="match status" value="2"/>
</dbReference>
<evidence type="ECO:0000256" key="37">
    <source>
        <dbReference type="ARBA" id="ARBA00048420"/>
    </source>
</evidence>
<evidence type="ECO:0000256" key="27">
    <source>
        <dbReference type="ARBA" id="ARBA00047451"/>
    </source>
</evidence>
<comment type="catalytic activity">
    <reaction evidence="38">
        <text>a fatty acyl-[ACP] + malonyl-[ACP] + H(+) = a 3-oxoacyl-[ACP] + holo-[ACP] + CO2</text>
        <dbReference type="Rhea" id="RHEA:22836"/>
        <dbReference type="Rhea" id="RHEA-COMP:9623"/>
        <dbReference type="Rhea" id="RHEA-COMP:9685"/>
        <dbReference type="Rhea" id="RHEA-COMP:9916"/>
        <dbReference type="Rhea" id="RHEA-COMP:14125"/>
        <dbReference type="ChEBI" id="CHEBI:15378"/>
        <dbReference type="ChEBI" id="CHEBI:16526"/>
        <dbReference type="ChEBI" id="CHEBI:64479"/>
        <dbReference type="ChEBI" id="CHEBI:78449"/>
        <dbReference type="ChEBI" id="CHEBI:78776"/>
        <dbReference type="ChEBI" id="CHEBI:138651"/>
        <dbReference type="EC" id="2.3.1.41"/>
    </reaction>
    <physiologicalReaction direction="left-to-right" evidence="38">
        <dbReference type="Rhea" id="RHEA:22837"/>
    </physiologicalReaction>
</comment>
<dbReference type="SUPFAM" id="SSF50129">
    <property type="entry name" value="GroES-like"/>
    <property type="match status" value="1"/>
</dbReference>
<evidence type="ECO:0000256" key="51">
    <source>
        <dbReference type="ARBA" id="ARBA00049521"/>
    </source>
</evidence>
<comment type="catalytic activity">
    <reaction evidence="34">
        <text>hexadecanoyl-[ACP] + malonyl-[ACP] + H(+) = 3-oxooctadecanoyl-[ACP] + holo-[ACP] + CO2</text>
        <dbReference type="Rhea" id="RHEA:41916"/>
        <dbReference type="Rhea" id="RHEA-COMP:9623"/>
        <dbReference type="Rhea" id="RHEA-COMP:9652"/>
        <dbReference type="Rhea" id="RHEA-COMP:9653"/>
        <dbReference type="Rhea" id="RHEA-COMP:9685"/>
        <dbReference type="ChEBI" id="CHEBI:15378"/>
        <dbReference type="ChEBI" id="CHEBI:16526"/>
        <dbReference type="ChEBI" id="CHEBI:64479"/>
        <dbReference type="ChEBI" id="CHEBI:78449"/>
        <dbReference type="ChEBI" id="CHEBI:78483"/>
        <dbReference type="ChEBI" id="CHEBI:78487"/>
    </reaction>
    <physiologicalReaction direction="left-to-right" evidence="34">
        <dbReference type="Rhea" id="RHEA:41917"/>
    </physiologicalReaction>
</comment>
<dbReference type="SUPFAM" id="SSF51735">
    <property type="entry name" value="NAD(P)-binding Rossmann-fold domains"/>
    <property type="match status" value="3"/>
</dbReference>
<dbReference type="PROSITE" id="PS50075">
    <property type="entry name" value="CARRIER"/>
    <property type="match status" value="2"/>
</dbReference>
<dbReference type="PROSITE" id="PS00606">
    <property type="entry name" value="KS3_1"/>
    <property type="match status" value="1"/>
</dbReference>
<dbReference type="InterPro" id="IPR020841">
    <property type="entry name" value="PKS_Beta-ketoAc_synthase_dom"/>
</dbReference>
<comment type="catalytic activity">
    <reaction evidence="15">
        <text>(3R)-hydroxyhexanoyl-[ACP] = (2E)-hexenoyl-[ACP] + H2O</text>
        <dbReference type="Rhea" id="RHEA:41828"/>
        <dbReference type="Rhea" id="RHEA-COMP:9630"/>
        <dbReference type="Rhea" id="RHEA-COMP:9631"/>
        <dbReference type="ChEBI" id="CHEBI:15377"/>
        <dbReference type="ChEBI" id="CHEBI:78457"/>
        <dbReference type="ChEBI" id="CHEBI:78458"/>
    </reaction>
    <physiologicalReaction direction="left-to-right" evidence="15">
        <dbReference type="Rhea" id="RHEA:41829"/>
    </physiologicalReaction>
</comment>
<dbReference type="SMART" id="SM00823">
    <property type="entry name" value="PKS_PP"/>
    <property type="match status" value="2"/>
</dbReference>
<dbReference type="Gene3D" id="3.30.559.10">
    <property type="entry name" value="Chloramphenicol acetyltransferase-like domain"/>
    <property type="match status" value="1"/>
</dbReference>
<evidence type="ECO:0000256" key="41">
    <source>
        <dbReference type="ARBA" id="ARBA00048691"/>
    </source>
</evidence>
<evidence type="ECO:0000256" key="36">
    <source>
        <dbReference type="ARBA" id="ARBA00048289"/>
    </source>
</evidence>
<comment type="catalytic activity">
    <reaction evidence="45">
        <text>decanoyl-[ACP] + malonyl-[ACP] + H(+) = 3-oxododecanoyl-[ACP] + holo-[ACP] + CO2</text>
        <dbReference type="Rhea" id="RHEA:41868"/>
        <dbReference type="Rhea" id="RHEA-COMP:9623"/>
        <dbReference type="Rhea" id="RHEA-COMP:9640"/>
        <dbReference type="Rhea" id="RHEA-COMP:9641"/>
        <dbReference type="Rhea" id="RHEA-COMP:9685"/>
        <dbReference type="ChEBI" id="CHEBI:15378"/>
        <dbReference type="ChEBI" id="CHEBI:16526"/>
        <dbReference type="ChEBI" id="CHEBI:64479"/>
        <dbReference type="ChEBI" id="CHEBI:78449"/>
        <dbReference type="ChEBI" id="CHEBI:78468"/>
        <dbReference type="ChEBI" id="CHEBI:78469"/>
    </reaction>
    <physiologicalReaction direction="left-to-right" evidence="45">
        <dbReference type="Rhea" id="RHEA:41869"/>
    </physiologicalReaction>
</comment>
<comment type="catalytic activity">
    <reaction evidence="39">
        <text>3-oxohexanoyl-[ACP] + NADPH + H(+) = (3R)-hydroxyhexanoyl-[ACP] + NADP(+)</text>
        <dbReference type="Rhea" id="RHEA:41824"/>
        <dbReference type="Rhea" id="RHEA-COMP:9629"/>
        <dbReference type="Rhea" id="RHEA-COMP:9630"/>
        <dbReference type="ChEBI" id="CHEBI:15378"/>
        <dbReference type="ChEBI" id="CHEBI:57783"/>
        <dbReference type="ChEBI" id="CHEBI:58349"/>
        <dbReference type="ChEBI" id="CHEBI:78456"/>
        <dbReference type="ChEBI" id="CHEBI:78457"/>
    </reaction>
    <physiologicalReaction direction="left-to-right" evidence="39">
        <dbReference type="Rhea" id="RHEA:41825"/>
    </physiologicalReaction>
</comment>
<evidence type="ECO:0000313" key="59">
    <source>
        <dbReference type="Proteomes" id="UP000001025"/>
    </source>
</evidence>
<keyword evidence="10" id="KW-0456">Lyase</keyword>
<dbReference type="Gene3D" id="3.40.366.10">
    <property type="entry name" value="Malonyl-Coenzyme A Acyl Carrier Protein, domain 2"/>
    <property type="match status" value="1"/>
</dbReference>
<comment type="catalytic activity">
    <reaction evidence="28">
        <text>(2E)-butenoyl-[ACP] + NADPH + H(+) = butanoyl-[ACP] + NADP(+)</text>
        <dbReference type="Rhea" id="RHEA:41812"/>
        <dbReference type="Rhea" id="RHEA-COMP:9627"/>
        <dbReference type="Rhea" id="RHEA-COMP:9628"/>
        <dbReference type="ChEBI" id="CHEBI:15378"/>
        <dbReference type="ChEBI" id="CHEBI:57783"/>
        <dbReference type="ChEBI" id="CHEBI:58349"/>
        <dbReference type="ChEBI" id="CHEBI:78453"/>
        <dbReference type="ChEBI" id="CHEBI:78454"/>
    </reaction>
    <physiologicalReaction direction="left-to-right" evidence="28">
        <dbReference type="Rhea" id="RHEA:41813"/>
    </physiologicalReaction>
</comment>
<dbReference type="InterPro" id="IPR018201">
    <property type="entry name" value="Ketoacyl_synth_AS"/>
</dbReference>
<evidence type="ECO:0000256" key="33">
    <source>
        <dbReference type="ARBA" id="ARBA00047961"/>
    </source>
</evidence>
<dbReference type="InterPro" id="IPR050091">
    <property type="entry name" value="PKS_NRPS_Biosynth_Enz"/>
</dbReference>
<comment type="catalytic activity">
    <reaction evidence="35">
        <text>(2E)-dodecenoyl-[ACP] + NADPH + H(+) = dodecanoyl-[ACP] + NADP(+)</text>
        <dbReference type="Rhea" id="RHEA:41880"/>
        <dbReference type="Rhea" id="RHEA-COMP:9643"/>
        <dbReference type="Rhea" id="RHEA-COMP:9644"/>
        <dbReference type="ChEBI" id="CHEBI:15378"/>
        <dbReference type="ChEBI" id="CHEBI:57783"/>
        <dbReference type="ChEBI" id="CHEBI:58349"/>
        <dbReference type="ChEBI" id="CHEBI:65264"/>
        <dbReference type="ChEBI" id="CHEBI:78472"/>
    </reaction>
    <physiologicalReaction direction="left-to-right" evidence="35">
        <dbReference type="Rhea" id="RHEA:41881"/>
    </physiologicalReaction>
</comment>
<evidence type="ECO:0000256" key="20">
    <source>
        <dbReference type="ARBA" id="ARBA00023401"/>
    </source>
</evidence>
<dbReference type="SUPFAM" id="SSF52777">
    <property type="entry name" value="CoA-dependent acyltransferases"/>
    <property type="match status" value="2"/>
</dbReference>
<dbReference type="SUPFAM" id="SSF55048">
    <property type="entry name" value="Probable ACP-binding domain of malonyl-CoA ACP transacylase"/>
    <property type="match status" value="1"/>
</dbReference>
<dbReference type="Pfam" id="PF00550">
    <property type="entry name" value="PP-binding"/>
    <property type="match status" value="2"/>
</dbReference>
<evidence type="ECO:0000256" key="26">
    <source>
        <dbReference type="ARBA" id="ARBA00047440"/>
    </source>
</evidence>
<evidence type="ECO:0000256" key="11">
    <source>
        <dbReference type="ARBA" id="ARBA00023268"/>
    </source>
</evidence>
<evidence type="ECO:0000256" key="7">
    <source>
        <dbReference type="ARBA" id="ARBA00022799"/>
    </source>
</evidence>
<dbReference type="CDD" id="cd05195">
    <property type="entry name" value="enoyl_red"/>
    <property type="match status" value="1"/>
</dbReference>
<evidence type="ECO:0000256" key="19">
    <source>
        <dbReference type="ARBA" id="ARBA00023399"/>
    </source>
</evidence>
<comment type="pathway">
    <text evidence="2">Lipid metabolism.</text>
</comment>
<dbReference type="Pfam" id="PF14765">
    <property type="entry name" value="PS-DH"/>
    <property type="match status" value="1"/>
</dbReference>
<comment type="catalytic activity">
    <reaction evidence="18">
        <text>(3R)-hydroxytetradecanoyl-[ACP] = (2E)-tetradecenoyl-[ACP] + H2O</text>
        <dbReference type="Rhea" id="RHEA:41892"/>
        <dbReference type="Rhea" id="RHEA-COMP:9646"/>
        <dbReference type="Rhea" id="RHEA-COMP:9647"/>
        <dbReference type="ChEBI" id="CHEBI:15377"/>
        <dbReference type="ChEBI" id="CHEBI:78474"/>
        <dbReference type="ChEBI" id="CHEBI:78475"/>
    </reaction>
    <physiologicalReaction direction="left-to-right" evidence="18">
        <dbReference type="Rhea" id="RHEA:41893"/>
    </physiologicalReaction>
</comment>
<dbReference type="PANTHER" id="PTHR43775">
    <property type="entry name" value="FATTY ACID SYNTHASE"/>
    <property type="match status" value="1"/>
</dbReference>
<evidence type="ECO:0000256" key="3">
    <source>
        <dbReference type="ARBA" id="ARBA00022450"/>
    </source>
</evidence>
<feature type="domain" description="Carrier" evidence="55">
    <location>
        <begin position="3283"/>
        <end position="3358"/>
    </location>
</feature>
<dbReference type="Pfam" id="PF00501">
    <property type="entry name" value="AMP-binding"/>
    <property type="match status" value="1"/>
</dbReference>
<dbReference type="InterPro" id="IPR014031">
    <property type="entry name" value="Ketoacyl_synth_C"/>
</dbReference>
<evidence type="ECO:0000256" key="38">
    <source>
        <dbReference type="ARBA" id="ARBA00048506"/>
    </source>
</evidence>
<evidence type="ECO:0000256" key="13">
    <source>
        <dbReference type="ARBA" id="ARBA00023332"/>
    </source>
</evidence>
<evidence type="ECO:0000256" key="40">
    <source>
        <dbReference type="ARBA" id="ARBA00048650"/>
    </source>
</evidence>
<dbReference type="eggNOG" id="COG3319">
    <property type="taxonomic scope" value="Bacteria"/>
</dbReference>
<dbReference type="HOGENOM" id="CLU_000022_35_3_0"/>
<dbReference type="eggNOG" id="COG3321">
    <property type="taxonomic scope" value="Bacteria"/>
</dbReference>
<dbReference type="FunFam" id="3.40.50.720:FF:000209">
    <property type="entry name" value="Polyketide synthase Pks12"/>
    <property type="match status" value="1"/>
</dbReference>
<evidence type="ECO:0000256" key="43">
    <source>
        <dbReference type="ARBA" id="ARBA00048935"/>
    </source>
</evidence>
<dbReference type="GO" id="GO:0005737">
    <property type="term" value="C:cytoplasm"/>
    <property type="evidence" value="ECO:0000318"/>
    <property type="project" value="GO_Central"/>
</dbReference>
<dbReference type="CDD" id="cd05930">
    <property type="entry name" value="A_NRPS"/>
    <property type="match status" value="1"/>
</dbReference>
<sequence>MSDRPRTQTNFSKIGIGVRNEPLAVVGIGCRFPGDANDPSAFWDLLASGTDAISKTPEDRWNLKKFYRPEEPMLGKTQSQWGGYVRGIDQFDPTLFGISPREAAAMDPQQRMLLEVAYRAIEDGGAPLGSLAGRPVAVFTGISSIDYAVASLSFEDRGELGPYTNTGSSSSIAANRISYCFDLRGPSVAVDTACSSSLVALHMACQAIWNGEAETALAGGVNALIMPDFYVAFSQLGVLSPDGRCKTFDSRANGYARSEGAGMVMLKPLREAQKNGDRIYCTIRATALNQDGRTPGLTVPSGEQQERLVKRTCELAEVDPADVQYFEAHGTGTAVGDPIEAGALGRVIASSSQKREAPCRIGSVKTNIGHLEAGAGIASLIKVALSMHHQAIPPHLHLQTPNPEIDLSGWNLHIPTDLESWDADGPARIAGINGFGYGGANGHVIVEEAPRRSKSKASVVLDSGRAAESSNRNTSAFVLPVSATDRKSLANVASHWNEWLSEHTEVGEDSLGMVAVAGTAAHYRTHHDVRTLVVGEDFESLRDELTHLSESLRSNDNANEAAVVPSRLTSEERDRGIVFLCCGQGPQWWAMGRGLYRDNMVFRKTIERIDAEFRKHASEWSLIEELHRDSETTRMNRTSIAQPALFAIQVAQAEMWASVGVRPSLIIGHSVGEIAAAHLSGGLDFADACRVAIHRGRTMDLATSRGSMIAVGLTEQEATKRIAELAKIDPEMPESVAIAAVNGPASITLSGDSEAIERLATSIEEDGIFCRRLAVEYAFHSPQMDPVREELLRSLDGIQTRPLHTPMISTVTGHAIDELDSLAGDYWWTNVRKGVRFADAVMTAARSGYGVGVELGPHPVLAFATTECYGHTSQNIQLIATARRPKPDPTAGHLELFDHDESQWLDGVSDLFSFGFDLDWSGLISRPSERAELPLYPMQRQSLWTESEQSRRSRLMTSVHPLLGDPGSSADPVFRGRIDGDNQAYLFDHRVRSAAMFPAAAGLEMSLAGTLSVLSRASELAGDPAPNRIRLQRLQLLNALILDESQPHRLETSLAGDRRSIEIRYREIPGEAWTSLLAATHGTPSPIDADTKRAELVAGRERCLQSFNAKDCYDYCQSIGLNYGPAFQGIRQGVRRDGESIATVRLDESVRTPAFDAEASLYLVHPAVLDSCFHAMVVCDPLFGRSPGGLYLPHEMEDVQIDLEQIQSAGLDRDLTVHAKIRLKTEHRLLADLDLFLDDGTHVGSIVGFESRRVGAESEQSTKDLMYRYRWQVDDSEEIPVTENEKFVVFSPADLADELVRGWGKSREEFIWVHPIQDPSQQPTQFVGDKSVAQECYWVDADDPQSFSRLWEELGVSASTDNWHLVYLWAIDAVDPLSLEAMSPKQASDALRDSTLVTTRAPLNLVQSWEAIADRPQTRLTMVTLGAQSGDELDQPVSAIQMPLVGIGRVIVSEIGSLRTRLVDCDPNASFPLQGLAAEWLRDDAEDEVMLREGVRYVHRFVTDMHRELQASLLGSDERPACRLTKGAASGVDELKHQAFGRSEPGVGEVEIQVAGAGLNFSDVMKVLDLYPGLPPGPVALGAEVSGVVTAVGEDVDEFAIGDEVIAVAPGGFATHVMVNAALVAKAPASIDLVDASAIPVAWLTADHAMNTCARLRDDESILIHAASGGVGLAAIEVAQELGVEVFATAGSDHKRDHVRSMGVEHVHDSRSLNFVSEIANLTEARGEPGIDAILNSLPGEAIPAGMSLLRVGGRFLEIGKRDIYADQSLGMYPLRNNLAFFAIDLDQLFQQQAIRMGKRLREVVQKFNSKIYRGHEPKRFEATEAASAFRFMQQAKHIGKVIVDYTSPPAKVRARDDGEFQFRADGTYWLAGGLGGFGLRVADWMSESGAGTLVLSGRSKTVREQAVSVIERMRSRGTQVVVLPCDITDPDDIQRTLDQIDEELPPLRGVLHTAMVLEDKMIVDLDRETLDRVLWPKVLGGWNLHQATRNRVLDQFILFSSLSSVFGHAGQANYSAANALLDGLAHHRRVSGLPATVINWGHLGEVGYLAEREELSERLRRQGVLDFSSTEATECLARALHRGSTQCSVLRMDWSRWRGLGLTKDVSPRFAHLIRGGNDAEQTINGESLRQIPASDRERCLHEVVSVKLASLLGGNVAELDADRPMLEMGLDSLMAVELRNWIEGQLQLKLQIGALMRGSSLRSLVATLSDSLAVETGDALGSSTHLGAGVQVDIADDPAMQDRQRYPMSDQQTGLWYAFRRNRNGTAFNVFLPTRLRSPLDVDALRKSIEGVVQRHAALRTTFTDSSGELQQIVHDELKPDFVVEDWSTSNGRMHTEDELLQSVVAETQRPFDLQNGPMMRIRLFRLAEDDWVVVATTHHIVVDFWSLILILGEIKQFYPQYLVGDSPAIVPPEKDYFELVLRQRHLLNSPRGQSLKEYWTTTLADVPKVLEIPTDRIRPTTFTQSAKVAGIECAEEVGVAINRVARQAQVTSSSVVMAALQVMLKRASGQDKFVIGSPFAGRTYSDLEDTVGFFVNMLPLVADVSGNPTFVDLVRRAGDRLVDSMQHEEYPFAQIVRDVDPPRDTGRSPLIQVSCTFEKAHVREEEGRAGYLFPSATEVKEIGGLKQESFPVPHQTCHYDWEFIFEMTGDHLGGMIVYCQDLYEADTMRAMADQFVALLGKLVAEPDAPIDTIQTIEVASRPSGNSNASRNGAAKNEHQTLNALIADAANRTDQSMESESHARSIAGSNGRRSFNRLFRSPKLKPASPSLSYSAESIAPGSIATRELIARRLRSHHVELGDFVPVLAKPGKRAVDLILSLQQIGAVPVPLDATRPSVLLDLVLKQTNAKTIVVDDPGDIEISGVRKLTWDQLTGTQNGASNGNGKSSANGNAKSTVVSSSDAAYVIYTSGTTGVPKGVIVSHGAIANTLRWRGRITPLNSADKMLMPLSHQFDAGLGMTLFAYSQGADVIWPSAENVADLDSIVEQIIRDEVTVLVGVPSWIDLIASHRKFAHCHSLRHVWIGGESMPESLPRLIRRSSEAQIWNCYGPTEAAVEATAYRINDVHSDRRIPVGLPADHTDVVVVDSNHLEVPPTFAGEIALVGAGLADGYLGDESLTEQRFVNLPDGRRAYLTGDQGRRRVDGLVEVLGRMDRQIKVGGYRIEPTEIETVLRDHPAVAQVAVVPRHVGDSAATKLIAFIQLDSVDAIASSSTNGTVEHQASWNDVVLLLQHHVAEHLPPYKRPAHMQQVESFETTASGKVDLNALPEFAPDASDLSVHQPPRTDLEQHLADRWTDVLGVHSIGINQSFFEFGGSSLQAAMLTNRLSEDLGVDVPSSLLFDLADISAMAGRLASLYPSELSRRFGQASVDFYADESHLRNNGLNELLAPLKVTGDRTPLFMVHPPGGIVVCYRELAAHLPDDQPMYAIRARGLHGKEELPPTMQAMAAEYVEAIRSVRPEGPYVIGGWSVGGVIAMEVAQQLIADGNEVEGLILLDSSIPSGASDLVPAEDQTNVGLEYGIDLSLDELLQLPSEEQLPFLWQHAEKLGVLDQNTPADVAARAIDDLKTLFHHHLKLTTQYKMQPIETRIVLFRPTDVPFETEGSADRGWSHLAEGIDVISTPGHHHSMVQDPHVKQLAQSICETLDANSLASEANSNVSHAGG</sequence>
<dbReference type="CDD" id="cd00833">
    <property type="entry name" value="PKS"/>
    <property type="match status" value="1"/>
</dbReference>
<dbReference type="InterPro" id="IPR020845">
    <property type="entry name" value="AMP-binding_CS"/>
</dbReference>
<feature type="domain" description="Carrier" evidence="55">
    <location>
        <begin position="2136"/>
        <end position="2214"/>
    </location>
</feature>
<dbReference type="STRING" id="243090.RB6500"/>
<dbReference type="Gene3D" id="3.30.559.30">
    <property type="entry name" value="Nonribosomal peptide synthetase, condensation domain"/>
    <property type="match status" value="1"/>
</dbReference>
<comment type="catalytic activity">
    <reaction evidence="47">
        <text>3-oxododecanoyl-[ACP] + NADPH + H(+) = (3R)-hydroxydodecanoyl-[ACP] + NADP(+)</text>
        <dbReference type="Rhea" id="RHEA:41872"/>
        <dbReference type="Rhea" id="RHEA-COMP:9641"/>
        <dbReference type="Rhea" id="RHEA-COMP:9642"/>
        <dbReference type="ChEBI" id="CHEBI:15378"/>
        <dbReference type="ChEBI" id="CHEBI:57783"/>
        <dbReference type="ChEBI" id="CHEBI:58349"/>
        <dbReference type="ChEBI" id="CHEBI:78469"/>
        <dbReference type="ChEBI" id="CHEBI:78470"/>
    </reaction>
    <physiologicalReaction direction="left-to-right" evidence="47">
        <dbReference type="Rhea" id="RHEA:41873"/>
    </physiologicalReaction>
</comment>
<evidence type="ECO:0000256" key="6">
    <source>
        <dbReference type="ARBA" id="ARBA00022737"/>
    </source>
</evidence>
<comment type="catalytic activity">
    <reaction evidence="32">
        <text>3-oxobutanoyl-[ACP] + NADPH + H(+) = (3R)-hydroxybutanoyl-[ACP] + NADP(+)</text>
        <dbReference type="Rhea" id="RHEA:41804"/>
        <dbReference type="Rhea" id="RHEA-COMP:9625"/>
        <dbReference type="Rhea" id="RHEA-COMP:9626"/>
        <dbReference type="ChEBI" id="CHEBI:15378"/>
        <dbReference type="ChEBI" id="CHEBI:57783"/>
        <dbReference type="ChEBI" id="CHEBI:58349"/>
        <dbReference type="ChEBI" id="CHEBI:78450"/>
        <dbReference type="ChEBI" id="CHEBI:78451"/>
    </reaction>
    <physiologicalReaction direction="left-to-right" evidence="32">
        <dbReference type="Rhea" id="RHEA:41805"/>
    </physiologicalReaction>
</comment>
<accession>Q7UQ60</accession>
<gene>
    <name evidence="58" type="ordered locus">RB6500</name>
</gene>
<comment type="catalytic activity">
    <reaction evidence="20">
        <text>(3R)-hydroxyhexadecanoyl-[ACP] = (2E)-hexadecenoyl-[ACP] + H2O</text>
        <dbReference type="Rhea" id="RHEA:41908"/>
        <dbReference type="Rhea" id="RHEA-COMP:9650"/>
        <dbReference type="Rhea" id="RHEA-COMP:9651"/>
        <dbReference type="ChEBI" id="CHEBI:15377"/>
        <dbReference type="ChEBI" id="CHEBI:78480"/>
        <dbReference type="ChEBI" id="CHEBI:78481"/>
    </reaction>
    <physiologicalReaction direction="left-to-right" evidence="20">
        <dbReference type="Rhea" id="RHEA:41909"/>
    </physiologicalReaction>
</comment>
<dbReference type="InterPro" id="IPR001242">
    <property type="entry name" value="Condensation_dom"/>
</dbReference>
<dbReference type="eggNOG" id="COG0604">
    <property type="taxonomic scope" value="Bacteria"/>
</dbReference>
<evidence type="ECO:0000256" key="10">
    <source>
        <dbReference type="ARBA" id="ARBA00023239"/>
    </source>
</evidence>
<dbReference type="OrthoDB" id="219272at2"/>
<dbReference type="GO" id="GO:0019171">
    <property type="term" value="F:(3R)-hydroxyacyl-[acyl-carrier-protein] dehydratase activity"/>
    <property type="evidence" value="ECO:0007669"/>
    <property type="project" value="UniProtKB-EC"/>
</dbReference>
<dbReference type="eggNOG" id="COG1020">
    <property type="taxonomic scope" value="Bacteria"/>
</dbReference>
<dbReference type="Gene3D" id="3.40.50.12780">
    <property type="entry name" value="N-terminal domain of ligase-like"/>
    <property type="match status" value="1"/>
</dbReference>
<dbReference type="Gene3D" id="3.40.50.1820">
    <property type="entry name" value="alpha/beta hydrolase"/>
    <property type="match status" value="1"/>
</dbReference>
<evidence type="ECO:0000259" key="56">
    <source>
        <dbReference type="PROSITE" id="PS52004"/>
    </source>
</evidence>
<dbReference type="Pfam" id="PF00109">
    <property type="entry name" value="ketoacyl-synt"/>
    <property type="match status" value="1"/>
</dbReference>
<comment type="catalytic activity">
    <reaction evidence="43">
        <text>3-oxotetradecanoyl-[ACP] + NADPH + H(+) = (3R)-hydroxytetradecanoyl-[ACP] + NADP(+)</text>
        <dbReference type="Rhea" id="RHEA:41888"/>
        <dbReference type="Rhea" id="RHEA-COMP:9645"/>
        <dbReference type="Rhea" id="RHEA-COMP:9646"/>
        <dbReference type="ChEBI" id="CHEBI:15378"/>
        <dbReference type="ChEBI" id="CHEBI:57783"/>
        <dbReference type="ChEBI" id="CHEBI:58349"/>
        <dbReference type="ChEBI" id="CHEBI:78473"/>
        <dbReference type="ChEBI" id="CHEBI:78474"/>
    </reaction>
    <physiologicalReaction direction="left-to-right" evidence="43">
        <dbReference type="Rhea" id="RHEA:41889"/>
    </physiologicalReaction>
</comment>
<dbReference type="GO" id="GO:0006633">
    <property type="term" value="P:fatty acid biosynthetic process"/>
    <property type="evidence" value="ECO:0000318"/>
    <property type="project" value="GO_Central"/>
</dbReference>
<evidence type="ECO:0000256" key="45">
    <source>
        <dbReference type="ARBA" id="ARBA00049109"/>
    </source>
</evidence>
<dbReference type="GO" id="GO:0016297">
    <property type="term" value="F:fatty acyl-[ACP] hydrolase activity"/>
    <property type="evidence" value="ECO:0007669"/>
    <property type="project" value="UniProtKB-EC"/>
</dbReference>
<comment type="function">
    <text evidence="22">Fatty acid synthetase is a multifunctional enzyme that catalyzes the de novo biosynthesis of long-chain saturated fatty acids starting from acetyl-CoA and malonyl-CoA in the presence of NADPH. This multifunctional protein contains 7 catalytic activities and a site for the binding of the prosthetic group 4'-phosphopantetheine of the acyl carrier protein ([ACP]) domain.</text>
</comment>
<dbReference type="EnsemblBacteria" id="CAD74845">
    <property type="protein sequence ID" value="CAD74845"/>
    <property type="gene ID" value="RB6500"/>
</dbReference>
<dbReference type="GO" id="GO:0004316">
    <property type="term" value="F:3-oxoacyl-[acyl-carrier-protein] reductase (NADPH) activity"/>
    <property type="evidence" value="ECO:0007669"/>
    <property type="project" value="UniProtKB-EC"/>
</dbReference>
<evidence type="ECO:0000256" key="35">
    <source>
        <dbReference type="ARBA" id="ARBA00048281"/>
    </source>
</evidence>
<keyword evidence="4" id="KW-0597">Phosphoprotein</keyword>
<dbReference type="InterPro" id="IPR029058">
    <property type="entry name" value="AB_hydrolase_fold"/>
</dbReference>
<evidence type="ECO:0000256" key="4">
    <source>
        <dbReference type="ARBA" id="ARBA00022553"/>
    </source>
</evidence>
<dbReference type="InterPro" id="IPR001227">
    <property type="entry name" value="Ac_transferase_dom_sf"/>
</dbReference>
<proteinExistence type="predicted"/>
<dbReference type="InterPro" id="IPR013154">
    <property type="entry name" value="ADH-like_N"/>
</dbReference>
<comment type="catalytic activity">
    <reaction evidence="44">
        <text>(2E)-octadecenoyl-[ACP] + NADPH + H(+) = octadecanoyl-[ACP] + NADP(+)</text>
        <dbReference type="Rhea" id="RHEA:41928"/>
        <dbReference type="Rhea" id="RHEA-COMP:9655"/>
        <dbReference type="Rhea" id="RHEA-COMP:9656"/>
        <dbReference type="ChEBI" id="CHEBI:15378"/>
        <dbReference type="ChEBI" id="CHEBI:57783"/>
        <dbReference type="ChEBI" id="CHEBI:58349"/>
        <dbReference type="ChEBI" id="CHEBI:78489"/>
        <dbReference type="ChEBI" id="CHEBI:78495"/>
    </reaction>
    <physiologicalReaction direction="left-to-right" evidence="44">
        <dbReference type="Rhea" id="RHEA:41929"/>
    </physiologicalReaction>
</comment>
<dbReference type="SMART" id="SM00825">
    <property type="entry name" value="PKS_KS"/>
    <property type="match status" value="1"/>
</dbReference>
<evidence type="ECO:0000256" key="34">
    <source>
        <dbReference type="ARBA" id="ARBA00048051"/>
    </source>
</evidence>
<keyword evidence="59" id="KW-1185">Reference proteome</keyword>
<dbReference type="InterPro" id="IPR032821">
    <property type="entry name" value="PKS_assoc"/>
</dbReference>
<evidence type="ECO:0000256" key="1">
    <source>
        <dbReference type="ARBA" id="ARBA00001957"/>
    </source>
</evidence>
<comment type="catalytic activity">
    <reaction evidence="27">
        <text>tetradecanoyl-[ACP] + malonyl-[ACP] + H(+) = 3-oxohexadecanoyl-[ACP] + holo-[ACP] + CO2</text>
        <dbReference type="Rhea" id="RHEA:41900"/>
        <dbReference type="Rhea" id="RHEA-COMP:9623"/>
        <dbReference type="Rhea" id="RHEA-COMP:9648"/>
        <dbReference type="Rhea" id="RHEA-COMP:9649"/>
        <dbReference type="Rhea" id="RHEA-COMP:9685"/>
        <dbReference type="ChEBI" id="CHEBI:15378"/>
        <dbReference type="ChEBI" id="CHEBI:16526"/>
        <dbReference type="ChEBI" id="CHEBI:64479"/>
        <dbReference type="ChEBI" id="CHEBI:78449"/>
        <dbReference type="ChEBI" id="CHEBI:78477"/>
        <dbReference type="ChEBI" id="CHEBI:78478"/>
    </reaction>
    <physiologicalReaction direction="left-to-right" evidence="27">
        <dbReference type="Rhea" id="RHEA:41901"/>
    </physiologicalReaction>
</comment>
<comment type="catalytic activity">
    <reaction evidence="17">
        <text>a (3R)-hydroxyacyl-[ACP] = a (2E)-enoyl-[ACP] + H2O</text>
        <dbReference type="Rhea" id="RHEA:13097"/>
        <dbReference type="Rhea" id="RHEA-COMP:9925"/>
        <dbReference type="Rhea" id="RHEA-COMP:9945"/>
        <dbReference type="ChEBI" id="CHEBI:15377"/>
        <dbReference type="ChEBI" id="CHEBI:78784"/>
        <dbReference type="ChEBI" id="CHEBI:78827"/>
        <dbReference type="EC" id="4.2.1.59"/>
    </reaction>
    <physiologicalReaction direction="left-to-right" evidence="17">
        <dbReference type="Rhea" id="RHEA:13098"/>
    </physiologicalReaction>
</comment>
<dbReference type="GO" id="GO:0031177">
    <property type="term" value="F:phosphopantetheine binding"/>
    <property type="evidence" value="ECO:0007669"/>
    <property type="project" value="InterPro"/>
</dbReference>
<evidence type="ECO:0000256" key="29">
    <source>
        <dbReference type="ARBA" id="ARBA00047578"/>
    </source>
</evidence>
<evidence type="ECO:0000313" key="58">
    <source>
        <dbReference type="EMBL" id="CAD74845.1"/>
    </source>
</evidence>
<comment type="catalytic activity">
    <reaction evidence="21">
        <text>(3R)-hydroxybutanoyl-[ACP] = (2E)-butenoyl-[ACP] + H2O</text>
        <dbReference type="Rhea" id="RHEA:41808"/>
        <dbReference type="Rhea" id="RHEA-COMP:9626"/>
        <dbReference type="Rhea" id="RHEA-COMP:9627"/>
        <dbReference type="ChEBI" id="CHEBI:15377"/>
        <dbReference type="ChEBI" id="CHEBI:78451"/>
        <dbReference type="ChEBI" id="CHEBI:78453"/>
    </reaction>
    <physiologicalReaction direction="left-to-right" evidence="21">
        <dbReference type="Rhea" id="RHEA:41809"/>
    </physiologicalReaction>
</comment>
<evidence type="ECO:0000256" key="25">
    <source>
        <dbReference type="ARBA" id="ARBA00047400"/>
    </source>
</evidence>
<dbReference type="Proteomes" id="UP000001025">
    <property type="component" value="Chromosome"/>
</dbReference>
<dbReference type="Pfam" id="PF13193">
    <property type="entry name" value="AMP-binding_C"/>
    <property type="match status" value="1"/>
</dbReference>
<evidence type="ECO:0000256" key="21">
    <source>
        <dbReference type="ARBA" id="ARBA00023402"/>
    </source>
</evidence>
<evidence type="ECO:0000256" key="50">
    <source>
        <dbReference type="ARBA" id="ARBA00049449"/>
    </source>
</evidence>
<evidence type="ECO:0000256" key="8">
    <source>
        <dbReference type="ARBA" id="ARBA00022857"/>
    </source>
</evidence>
<dbReference type="Gene3D" id="3.40.47.10">
    <property type="match status" value="1"/>
</dbReference>
<dbReference type="InterPro" id="IPR036736">
    <property type="entry name" value="ACP-like_sf"/>
</dbReference>
<dbReference type="CDD" id="cd19531">
    <property type="entry name" value="LCL_NRPS-like"/>
    <property type="match status" value="1"/>
</dbReference>
<reference evidence="58 59" key="1">
    <citation type="journal article" date="2003" name="Proc. Natl. Acad. Sci. U.S.A.">
        <title>Complete genome sequence of the marine planctomycete Pirellula sp. strain 1.</title>
        <authorList>
            <person name="Gloeckner F.O."/>
            <person name="Kube M."/>
            <person name="Bauer M."/>
            <person name="Teeling H."/>
            <person name="Lombardot T."/>
            <person name="Ludwig W."/>
            <person name="Gade D."/>
            <person name="Beck A."/>
            <person name="Borzym K."/>
            <person name="Heitmann K."/>
            <person name="Rabus R."/>
            <person name="Schlesner H."/>
            <person name="Amann R."/>
            <person name="Reinhardt R."/>
        </authorList>
    </citation>
    <scope>NUCLEOTIDE SEQUENCE [LARGE SCALE GENOMIC DNA]</scope>
    <source>
        <strain evidence="59">DSM 10527 / NCIMB 13988 / SH1</strain>
    </source>
</reference>
<comment type="cofactor">
    <cofactor evidence="1">
        <name>pantetheine 4'-phosphate</name>
        <dbReference type="ChEBI" id="CHEBI:47942"/>
    </cofactor>
</comment>
<comment type="catalytic activity">
    <reaction evidence="31">
        <text>(2E)-hexenoyl-[ACP] + NADPH + H(+) = hexanoyl-[ACP] + NADP(+)</text>
        <dbReference type="Rhea" id="RHEA:41832"/>
        <dbReference type="Rhea" id="RHEA-COMP:9631"/>
        <dbReference type="Rhea" id="RHEA-COMP:9632"/>
        <dbReference type="ChEBI" id="CHEBI:15378"/>
        <dbReference type="ChEBI" id="CHEBI:57783"/>
        <dbReference type="ChEBI" id="CHEBI:58349"/>
        <dbReference type="ChEBI" id="CHEBI:78458"/>
        <dbReference type="ChEBI" id="CHEBI:78459"/>
    </reaction>
    <physiologicalReaction direction="left-to-right" evidence="31">
        <dbReference type="Rhea" id="RHEA:41833"/>
    </physiologicalReaction>
</comment>
<protein>
    <submittedName>
        <fullName evidence="58">Mycocerosate synthase</fullName>
    </submittedName>
</protein>
<evidence type="ECO:0000256" key="5">
    <source>
        <dbReference type="ARBA" id="ARBA00022679"/>
    </source>
</evidence>
<dbReference type="SMART" id="SM00826">
    <property type="entry name" value="PKS_DH"/>
    <property type="match status" value="1"/>
</dbReference>
<evidence type="ECO:0000256" key="46">
    <source>
        <dbReference type="ARBA" id="ARBA00049171"/>
    </source>
</evidence>
<dbReference type="SMART" id="SM00824">
    <property type="entry name" value="PKS_TE"/>
    <property type="match status" value="1"/>
</dbReference>
<keyword evidence="7" id="KW-0702">S-nitrosylation</keyword>
<dbReference type="InterPro" id="IPR016035">
    <property type="entry name" value="Acyl_Trfase/lysoPLipase"/>
</dbReference>
<evidence type="ECO:0000256" key="42">
    <source>
        <dbReference type="ARBA" id="ARBA00048704"/>
    </source>
</evidence>
<dbReference type="GO" id="GO:0141148">
    <property type="term" value="F:enoyl-[acyl-carrier-protein] reductase (NADPH) activity"/>
    <property type="evidence" value="ECO:0007669"/>
    <property type="project" value="UniProtKB-EC"/>
</dbReference>
<keyword evidence="9" id="KW-0663">Pyridoxal phosphate</keyword>
<evidence type="ECO:0000256" key="9">
    <source>
        <dbReference type="ARBA" id="ARBA00022898"/>
    </source>
</evidence>
<comment type="catalytic activity">
    <reaction evidence="50">
        <text>butanoyl-[ACP] + malonyl-[ACP] + H(+) = 3-oxohexanoyl-[ACP] + holo-[ACP] + CO2</text>
        <dbReference type="Rhea" id="RHEA:41820"/>
        <dbReference type="Rhea" id="RHEA-COMP:9623"/>
        <dbReference type="Rhea" id="RHEA-COMP:9628"/>
        <dbReference type="Rhea" id="RHEA-COMP:9629"/>
        <dbReference type="Rhea" id="RHEA-COMP:9685"/>
        <dbReference type="ChEBI" id="CHEBI:15378"/>
        <dbReference type="ChEBI" id="CHEBI:16526"/>
        <dbReference type="ChEBI" id="CHEBI:64479"/>
        <dbReference type="ChEBI" id="CHEBI:78449"/>
        <dbReference type="ChEBI" id="CHEBI:78454"/>
        <dbReference type="ChEBI" id="CHEBI:78456"/>
    </reaction>
    <physiologicalReaction direction="left-to-right" evidence="50">
        <dbReference type="Rhea" id="RHEA:41821"/>
    </physiologicalReaction>
</comment>
<feature type="region of interest" description="N-terminal hotdog fold" evidence="54">
    <location>
        <begin position="960"/>
        <end position="1088"/>
    </location>
</feature>
<evidence type="ECO:0000256" key="53">
    <source>
        <dbReference type="ARBA" id="ARBA00054155"/>
    </source>
</evidence>
<evidence type="ECO:0000256" key="47">
    <source>
        <dbReference type="ARBA" id="ARBA00049263"/>
    </source>
</evidence>
<dbReference type="Pfam" id="PF02801">
    <property type="entry name" value="Ketoacyl-synt_C"/>
    <property type="match status" value="1"/>
</dbReference>
<feature type="active site" description="Proton acceptor; for dehydratase activity" evidence="54">
    <location>
        <position position="989"/>
    </location>
</feature>
<dbReference type="InterPro" id="IPR020843">
    <property type="entry name" value="ER"/>
</dbReference>
<feature type="region of interest" description="C-terminal hotdog fold" evidence="54">
    <location>
        <begin position="1104"/>
        <end position="1260"/>
    </location>
</feature>
<dbReference type="InterPro" id="IPR049552">
    <property type="entry name" value="PKS_DH_N"/>
</dbReference>
<dbReference type="GO" id="GO:0004313">
    <property type="term" value="F:[acyl-carrier-protein] S-acetyltransferase activity"/>
    <property type="evidence" value="ECO:0007669"/>
    <property type="project" value="UniProtKB-EC"/>
</dbReference>
<dbReference type="InterPro" id="IPR020802">
    <property type="entry name" value="TesA-like"/>
</dbReference>
<keyword evidence="6" id="KW-0677">Repeat</keyword>
<comment type="catalytic activity">
    <reaction evidence="14">
        <text>(3R)-hydroxydodecanoyl-[ACP] = (2E)-dodecenoyl-[ACP] + H2O</text>
        <dbReference type="Rhea" id="RHEA:41876"/>
        <dbReference type="Rhea" id="RHEA-COMP:9642"/>
        <dbReference type="Rhea" id="RHEA-COMP:9643"/>
        <dbReference type="ChEBI" id="CHEBI:15377"/>
        <dbReference type="ChEBI" id="CHEBI:78470"/>
        <dbReference type="ChEBI" id="CHEBI:78472"/>
    </reaction>
    <physiologicalReaction direction="left-to-right" evidence="14">
        <dbReference type="Rhea" id="RHEA:41877"/>
    </physiologicalReaction>
</comment>
<evidence type="ECO:0000256" key="32">
    <source>
        <dbReference type="ARBA" id="ARBA00047953"/>
    </source>
</evidence>
<keyword evidence="11" id="KW-0511">Multifunctional enzyme</keyword>
<evidence type="ECO:0000256" key="16">
    <source>
        <dbReference type="ARBA" id="ARBA00023388"/>
    </source>
</evidence>
<evidence type="ECO:0000256" key="23">
    <source>
        <dbReference type="ARBA" id="ARBA00047300"/>
    </source>
</evidence>